<reference evidence="2 3" key="1">
    <citation type="submission" date="2020-03" db="EMBL/GenBank/DDBJ databases">
        <title>Draft Genome Sequence of Cudoniella acicularis.</title>
        <authorList>
            <person name="Buettner E."/>
            <person name="Kellner H."/>
        </authorList>
    </citation>
    <scope>NUCLEOTIDE SEQUENCE [LARGE SCALE GENOMIC DNA]</scope>
    <source>
        <strain evidence="2 3">DSM 108380</strain>
    </source>
</reference>
<keyword evidence="1" id="KW-0812">Transmembrane</keyword>
<organism evidence="2 3">
    <name type="scientific">Cudoniella acicularis</name>
    <dbReference type="NCBI Taxonomy" id="354080"/>
    <lineage>
        <taxon>Eukaryota</taxon>
        <taxon>Fungi</taxon>
        <taxon>Dikarya</taxon>
        <taxon>Ascomycota</taxon>
        <taxon>Pezizomycotina</taxon>
        <taxon>Leotiomycetes</taxon>
        <taxon>Helotiales</taxon>
        <taxon>Tricladiaceae</taxon>
        <taxon>Cudoniella</taxon>
    </lineage>
</organism>
<evidence type="ECO:0000313" key="2">
    <source>
        <dbReference type="EMBL" id="KAF4634516.1"/>
    </source>
</evidence>
<evidence type="ECO:0008006" key="4">
    <source>
        <dbReference type="Google" id="ProtNLM"/>
    </source>
</evidence>
<dbReference type="EMBL" id="JAAMPI010000179">
    <property type="protein sequence ID" value="KAF4634516.1"/>
    <property type="molecule type" value="Genomic_DNA"/>
</dbReference>
<dbReference type="Proteomes" id="UP000566819">
    <property type="component" value="Unassembled WGS sequence"/>
</dbReference>
<keyword evidence="3" id="KW-1185">Reference proteome</keyword>
<keyword evidence="1" id="KW-1133">Transmembrane helix</keyword>
<feature type="transmembrane region" description="Helical" evidence="1">
    <location>
        <begin position="34"/>
        <end position="54"/>
    </location>
</feature>
<feature type="transmembrane region" description="Helical" evidence="1">
    <location>
        <begin position="191"/>
        <end position="214"/>
    </location>
</feature>
<sequence length="346" mass="38294">MSASLVGILARRGIELHNARKEHAGSNQFPIKPAVLVVTTVVFFAAFIWIQYIFGRVIPTLAMIESRPDLSSYEHLPTEDQDTDATVEKDQELESVKSKPITTSLQLTLKLLKSRGGRRGFRILLITQTLIGWTAAFFSALPYVPTGVGLVLAPVIWAQPLASWTHLIISERNPKPWYRYLALSMKTWRKLAVPTAVVALIENASILLPIYAAYAAGFGQKRPQEIAKLSTQERNIMIGKGAGIFSLAMALTIVLAIPASVVLTRVQASLLPESEETIVPFDRTFKGKVVPETVGGSGVIGMLDAWTTFDWSDRIRLVKTYVKVFLIYLALIGLFIVVIYLELVML</sequence>
<name>A0A8H4RSA9_9HELO</name>
<dbReference type="AlphaFoldDB" id="A0A8H4RSA9"/>
<comment type="caution">
    <text evidence="2">The sequence shown here is derived from an EMBL/GenBank/DDBJ whole genome shotgun (WGS) entry which is preliminary data.</text>
</comment>
<feature type="transmembrane region" description="Helical" evidence="1">
    <location>
        <begin position="242"/>
        <end position="263"/>
    </location>
</feature>
<keyword evidence="1" id="KW-0472">Membrane</keyword>
<feature type="transmembrane region" description="Helical" evidence="1">
    <location>
        <begin position="123"/>
        <end position="144"/>
    </location>
</feature>
<gene>
    <name evidence="2" type="ORF">G7Y89_g3586</name>
</gene>
<protein>
    <recommendedName>
        <fullName evidence="4">Ubiquitin carrier protein</fullName>
    </recommendedName>
</protein>
<feature type="transmembrane region" description="Helical" evidence="1">
    <location>
        <begin position="150"/>
        <end position="170"/>
    </location>
</feature>
<feature type="transmembrane region" description="Helical" evidence="1">
    <location>
        <begin position="321"/>
        <end position="341"/>
    </location>
</feature>
<evidence type="ECO:0000256" key="1">
    <source>
        <dbReference type="SAM" id="Phobius"/>
    </source>
</evidence>
<proteinExistence type="predicted"/>
<evidence type="ECO:0000313" key="3">
    <source>
        <dbReference type="Proteomes" id="UP000566819"/>
    </source>
</evidence>
<dbReference type="OrthoDB" id="2896006at2759"/>
<accession>A0A8H4RSA9</accession>